<dbReference type="NCBIfam" id="TIGR04131">
    <property type="entry name" value="Bac_Flav_CTERM"/>
    <property type="match status" value="1"/>
</dbReference>
<comment type="caution">
    <text evidence="1">The sequence shown here is derived from an EMBL/GenBank/DDBJ whole genome shotgun (WGS) entry which is preliminary data.</text>
</comment>
<dbReference type="InterPro" id="IPR013783">
    <property type="entry name" value="Ig-like_fold"/>
</dbReference>
<organism evidence="1 2">
    <name type="scientific">Gelatiniphilus marinus</name>
    <dbReference type="NCBI Taxonomy" id="1759464"/>
    <lineage>
        <taxon>Bacteria</taxon>
        <taxon>Pseudomonadati</taxon>
        <taxon>Bacteroidota</taxon>
        <taxon>Flavobacteriia</taxon>
        <taxon>Flavobacteriales</taxon>
        <taxon>Flavobacteriaceae</taxon>
        <taxon>Gelatiniphilus</taxon>
    </lineage>
</organism>
<name>A0ABW5JR12_9FLAO</name>
<sequence length="476" mass="51203">MKHLTLTYSLAFFILLLTKSIGAQVVISNPSLGFTQACASDSFNTYYITFAFSPEANLSSTNQFIIELSDASGAFTNATAVYTSAQGTITSSPATIGFSLPTDAVGESYKLRVKSTAPVATSTGSVAFPAYYKIQDTPFSINNLIDTGMYCSGGSYLLTIDNPGADDNDSPLQYPMLTYNWYKETSLTTSVFVASGNTLSVNQPGTYFAETNYGSCTSNSFSNRVTVGESTTNGTFAISSSLGNPYCASQGSTSLSAINGVSYKWYKDGVEIPGATNQMYVTNESGEFSVDVDLGDCSTSASINLDGYGFTSDIDVLGVNTIDDNQTLVATVTTTANSPEFKWYFNNVLITGATTQTYQATKTGNYKVEVTQTLGCVATKEHSFILSKSASKIPNLVSPNSDGFNDTWIIPKAYLSGTNTEVLIMDSQGKIVFKTIDYTNNWPENQLDFNSINPVYYYVITTSDNKTKKGSITIVK</sequence>
<protein>
    <submittedName>
        <fullName evidence="1">Gliding motility-associated C-terminal domain-containing protein</fullName>
    </submittedName>
</protein>
<dbReference type="RefSeq" id="WP_388014271.1">
    <property type="nucleotide sequence ID" value="NZ_JBHUDT010000001.1"/>
</dbReference>
<evidence type="ECO:0000313" key="1">
    <source>
        <dbReference type="EMBL" id="MFD2534196.1"/>
    </source>
</evidence>
<dbReference type="Gene3D" id="2.60.40.10">
    <property type="entry name" value="Immunoglobulins"/>
    <property type="match status" value="1"/>
</dbReference>
<evidence type="ECO:0000313" key="2">
    <source>
        <dbReference type="Proteomes" id="UP001597441"/>
    </source>
</evidence>
<gene>
    <name evidence="1" type="ORF">ACFSQS_03680</name>
</gene>
<dbReference type="InterPro" id="IPR026341">
    <property type="entry name" value="T9SS_type_B"/>
</dbReference>
<proteinExistence type="predicted"/>
<dbReference type="Proteomes" id="UP001597441">
    <property type="component" value="Unassembled WGS sequence"/>
</dbReference>
<reference evidence="2" key="1">
    <citation type="journal article" date="2019" name="Int. J. Syst. Evol. Microbiol.">
        <title>The Global Catalogue of Microorganisms (GCM) 10K type strain sequencing project: providing services to taxonomists for standard genome sequencing and annotation.</title>
        <authorList>
            <consortium name="The Broad Institute Genomics Platform"/>
            <consortium name="The Broad Institute Genome Sequencing Center for Infectious Disease"/>
            <person name="Wu L."/>
            <person name="Ma J."/>
        </authorList>
    </citation>
    <scope>NUCLEOTIDE SEQUENCE [LARGE SCALE GENOMIC DNA]</scope>
    <source>
        <strain evidence="2">KCTC 42903</strain>
    </source>
</reference>
<dbReference type="Pfam" id="PF13585">
    <property type="entry name" value="CHU_C"/>
    <property type="match status" value="1"/>
</dbReference>
<keyword evidence="2" id="KW-1185">Reference proteome</keyword>
<dbReference type="EMBL" id="JBHULK010000001">
    <property type="protein sequence ID" value="MFD2534196.1"/>
    <property type="molecule type" value="Genomic_DNA"/>
</dbReference>
<accession>A0ABW5JR12</accession>